<dbReference type="SUPFAM" id="SSF53474">
    <property type="entry name" value="alpha/beta-Hydrolases"/>
    <property type="match status" value="1"/>
</dbReference>
<gene>
    <name evidence="3" type="ORF">I5803_00005</name>
</gene>
<dbReference type="InterPro" id="IPR029058">
    <property type="entry name" value="AB_hydrolase_fold"/>
</dbReference>
<evidence type="ECO:0000313" key="4">
    <source>
        <dbReference type="Proteomes" id="UP000651050"/>
    </source>
</evidence>
<feature type="domain" description="AB hydrolase-1" evidence="2">
    <location>
        <begin position="34"/>
        <end position="149"/>
    </location>
</feature>
<proteinExistence type="predicted"/>
<evidence type="ECO:0000259" key="2">
    <source>
        <dbReference type="Pfam" id="PF00561"/>
    </source>
</evidence>
<dbReference type="Pfam" id="PF00561">
    <property type="entry name" value="Abhydrolase_1"/>
    <property type="match status" value="1"/>
</dbReference>
<dbReference type="RefSeq" id="WP_196984381.1">
    <property type="nucleotide sequence ID" value="NZ_JADWYS010000001.1"/>
</dbReference>
<dbReference type="AlphaFoldDB" id="A0A931H0N5"/>
<dbReference type="Gene3D" id="3.40.50.1820">
    <property type="entry name" value="alpha/beta hydrolase"/>
    <property type="match status" value="1"/>
</dbReference>
<keyword evidence="3" id="KW-0378">Hydrolase</keyword>
<dbReference type="PANTHER" id="PTHR43798:SF33">
    <property type="entry name" value="HYDROLASE, PUTATIVE (AFU_ORTHOLOGUE AFUA_2G14860)-RELATED"/>
    <property type="match status" value="1"/>
</dbReference>
<dbReference type="PANTHER" id="PTHR43798">
    <property type="entry name" value="MONOACYLGLYCEROL LIPASE"/>
    <property type="match status" value="1"/>
</dbReference>
<dbReference type="InterPro" id="IPR050266">
    <property type="entry name" value="AB_hydrolase_sf"/>
</dbReference>
<dbReference type="GO" id="GO:0016020">
    <property type="term" value="C:membrane"/>
    <property type="evidence" value="ECO:0007669"/>
    <property type="project" value="TreeGrafter"/>
</dbReference>
<comment type="caution">
    <text evidence="3">The sequence shown here is derived from an EMBL/GenBank/DDBJ whole genome shotgun (WGS) entry which is preliminary data.</text>
</comment>
<name>A0A931H0N5_9BURK</name>
<dbReference type="InterPro" id="IPR000073">
    <property type="entry name" value="AB_hydrolase_1"/>
</dbReference>
<organism evidence="3 4">
    <name type="scientific">Caenimonas aquaedulcis</name>
    <dbReference type="NCBI Taxonomy" id="2793270"/>
    <lineage>
        <taxon>Bacteria</taxon>
        <taxon>Pseudomonadati</taxon>
        <taxon>Pseudomonadota</taxon>
        <taxon>Betaproteobacteria</taxon>
        <taxon>Burkholderiales</taxon>
        <taxon>Comamonadaceae</taxon>
        <taxon>Caenimonas</taxon>
    </lineage>
</organism>
<dbReference type="EMBL" id="JADWYS010000001">
    <property type="protein sequence ID" value="MBG9386391.1"/>
    <property type="molecule type" value="Genomic_DNA"/>
</dbReference>
<reference evidence="3" key="1">
    <citation type="submission" date="2020-11" db="EMBL/GenBank/DDBJ databases">
        <title>Bacterial whole genome sequence for Caenimonas sp. DR4.4.</title>
        <authorList>
            <person name="Le V."/>
            <person name="Ko S.-R."/>
            <person name="Ahn C.-Y."/>
            <person name="Oh H.-M."/>
        </authorList>
    </citation>
    <scope>NUCLEOTIDE SEQUENCE</scope>
    <source>
        <strain evidence="3">DR4.4</strain>
    </source>
</reference>
<keyword evidence="4" id="KW-1185">Reference proteome</keyword>
<sequence length="275" mass="30433">MTSLLDSLDSRSRRATTQATPQGQVVWRSWGEGPPLVMLHGGAGSWMHWVRNIEALSRERELWLPDLPGMGDSDLPRDGLDADSIAPIVLDGIVELLGGRGFDLLGFSFGSLVSGYMAHLAPEKVQRLVLTGATGLGIHPGPRHDLLPLRGVTDPDARKEVLRHNLGAIMIYDRTHIDDLAIEVQDRSAQRDRVRDRKLARSDGMLRIAHTWQCPVSGIWGEDDVVRRRDPAAFDAAVSRLGLREKHVVRDAGHWVQFEQADAFNALAMRLLVGT</sequence>
<evidence type="ECO:0000256" key="1">
    <source>
        <dbReference type="SAM" id="MobiDB-lite"/>
    </source>
</evidence>
<feature type="region of interest" description="Disordered" evidence="1">
    <location>
        <begin position="1"/>
        <end position="20"/>
    </location>
</feature>
<dbReference type="Proteomes" id="UP000651050">
    <property type="component" value="Unassembled WGS sequence"/>
</dbReference>
<dbReference type="GO" id="GO:0016787">
    <property type="term" value="F:hydrolase activity"/>
    <property type="evidence" value="ECO:0007669"/>
    <property type="project" value="UniProtKB-KW"/>
</dbReference>
<evidence type="ECO:0000313" key="3">
    <source>
        <dbReference type="EMBL" id="MBG9386391.1"/>
    </source>
</evidence>
<protein>
    <submittedName>
        <fullName evidence="3">Alpha/beta hydrolase</fullName>
    </submittedName>
</protein>
<accession>A0A931H0N5</accession>